<protein>
    <submittedName>
        <fullName evidence="1">Uncharacterized protein</fullName>
    </submittedName>
</protein>
<name>A0A0A9C141_ARUDO</name>
<sequence length="84" mass="9455">MQVNNVTVELKHLAWSADLNCGIATVHGQLAHADNFVVFQNARNQKSFMHNMAKIFLCTNNEKCTQIATQHLRGEISFTARRGL</sequence>
<reference evidence="1" key="1">
    <citation type="submission" date="2014-09" db="EMBL/GenBank/DDBJ databases">
        <authorList>
            <person name="Magalhaes I.L.F."/>
            <person name="Oliveira U."/>
            <person name="Santos F.R."/>
            <person name="Vidigal T.H.D.A."/>
            <person name="Brescovit A.D."/>
            <person name="Santos A.J."/>
        </authorList>
    </citation>
    <scope>NUCLEOTIDE SEQUENCE</scope>
    <source>
        <tissue evidence="1">Shoot tissue taken approximately 20 cm above the soil surface</tissue>
    </source>
</reference>
<accession>A0A0A9C141</accession>
<dbReference type="AlphaFoldDB" id="A0A0A9C141"/>
<organism evidence="1">
    <name type="scientific">Arundo donax</name>
    <name type="common">Giant reed</name>
    <name type="synonym">Donax arundinaceus</name>
    <dbReference type="NCBI Taxonomy" id="35708"/>
    <lineage>
        <taxon>Eukaryota</taxon>
        <taxon>Viridiplantae</taxon>
        <taxon>Streptophyta</taxon>
        <taxon>Embryophyta</taxon>
        <taxon>Tracheophyta</taxon>
        <taxon>Spermatophyta</taxon>
        <taxon>Magnoliopsida</taxon>
        <taxon>Liliopsida</taxon>
        <taxon>Poales</taxon>
        <taxon>Poaceae</taxon>
        <taxon>PACMAD clade</taxon>
        <taxon>Arundinoideae</taxon>
        <taxon>Arundineae</taxon>
        <taxon>Arundo</taxon>
    </lineage>
</organism>
<reference evidence="1" key="2">
    <citation type="journal article" date="2015" name="Data Brief">
        <title>Shoot transcriptome of the giant reed, Arundo donax.</title>
        <authorList>
            <person name="Barrero R.A."/>
            <person name="Guerrero F.D."/>
            <person name="Moolhuijzen P."/>
            <person name="Goolsby J.A."/>
            <person name="Tidwell J."/>
            <person name="Bellgard S.E."/>
            <person name="Bellgard M.I."/>
        </authorList>
    </citation>
    <scope>NUCLEOTIDE SEQUENCE</scope>
    <source>
        <tissue evidence="1">Shoot tissue taken approximately 20 cm above the soil surface</tissue>
    </source>
</reference>
<proteinExistence type="predicted"/>
<evidence type="ECO:0000313" key="1">
    <source>
        <dbReference type="EMBL" id="JAD70019.1"/>
    </source>
</evidence>
<dbReference type="EMBL" id="GBRH01227876">
    <property type="protein sequence ID" value="JAD70019.1"/>
    <property type="molecule type" value="Transcribed_RNA"/>
</dbReference>